<dbReference type="GO" id="GO:0016787">
    <property type="term" value="F:hydrolase activity"/>
    <property type="evidence" value="ECO:0007669"/>
    <property type="project" value="UniProtKB-KW"/>
</dbReference>
<dbReference type="EC" id="3.1.-.-" evidence="10"/>
<dbReference type="InterPro" id="IPR050646">
    <property type="entry name" value="Cas1"/>
</dbReference>
<dbReference type="OrthoDB" id="9803119at2"/>
<evidence type="ECO:0000256" key="8">
    <source>
        <dbReference type="ARBA" id="ARBA00023211"/>
    </source>
</evidence>
<dbReference type="Gene3D" id="3.100.10.20">
    <property type="entry name" value="CRISPR-associated endonuclease Cas1, N-terminal domain"/>
    <property type="match status" value="1"/>
</dbReference>
<comment type="subunit">
    <text evidence="9 10">Homodimer, forms a heterotetramer with a Cas2 homodimer.</text>
</comment>
<accession>A0A224V9C4</accession>
<comment type="cofactor">
    <cofactor evidence="10">
        <name>Mg(2+)</name>
        <dbReference type="ChEBI" id="CHEBI:18420"/>
    </cofactor>
    <cofactor evidence="10">
        <name>Mn(2+)</name>
        <dbReference type="ChEBI" id="CHEBI:29035"/>
    </cofactor>
</comment>
<dbReference type="EMBL" id="BDGB01000030">
    <property type="protein sequence ID" value="GAW71425.1"/>
    <property type="molecule type" value="Genomic_DNA"/>
</dbReference>
<dbReference type="InterPro" id="IPR042206">
    <property type="entry name" value="CRISPR-assoc_Cas1_C"/>
</dbReference>
<evidence type="ECO:0000313" key="14">
    <source>
        <dbReference type="Proteomes" id="UP000294668"/>
    </source>
</evidence>
<keyword evidence="2 10" id="KW-0479">Metal-binding</keyword>
<comment type="function">
    <text evidence="10">CRISPR (clustered regularly interspaced short palindromic repeat), is an adaptive immune system that provides protection against mobile genetic elements (viruses, transposable elements and conjugative plasmids). CRISPR clusters contain spacers, sequences complementary to antecedent mobile elements, and target invading nucleic acids. CRISPR clusters are transcribed and processed into CRISPR RNA (crRNA). Acts as a dsDNA endonuclease. Involved in the integration of spacer DNA into the CRISPR cassette.</text>
</comment>
<keyword evidence="8 10" id="KW-0464">Manganese</keyword>
<comment type="caution">
    <text evidence="11">The sequence shown here is derived from an EMBL/GenBank/DDBJ whole genome shotgun (WGS) entry which is preliminary data.</text>
</comment>
<dbReference type="GO" id="GO:0004520">
    <property type="term" value="F:DNA endonuclease activity"/>
    <property type="evidence" value="ECO:0007669"/>
    <property type="project" value="InterPro"/>
</dbReference>
<dbReference type="GO" id="GO:0043571">
    <property type="term" value="P:maintenance of CRISPR repeat elements"/>
    <property type="evidence" value="ECO:0007669"/>
    <property type="project" value="UniProtKB-UniRule"/>
</dbReference>
<dbReference type="GO" id="GO:0051607">
    <property type="term" value="P:defense response to virus"/>
    <property type="evidence" value="ECO:0007669"/>
    <property type="project" value="UniProtKB-UniRule"/>
</dbReference>
<name>A0A224V9C4_9LACO</name>
<keyword evidence="4 10" id="KW-0378">Hydrolase</keyword>
<evidence type="ECO:0000256" key="5">
    <source>
        <dbReference type="ARBA" id="ARBA00022842"/>
    </source>
</evidence>
<evidence type="ECO:0000313" key="13">
    <source>
        <dbReference type="Proteomes" id="UP000214739"/>
    </source>
</evidence>
<dbReference type="EMBL" id="PUFL01000097">
    <property type="protein sequence ID" value="TDG87763.1"/>
    <property type="molecule type" value="Genomic_DNA"/>
</dbReference>
<keyword evidence="5 10" id="KW-0460">Magnesium</keyword>
<sequence>MGWRSVVVSQHAKMSYSSRNMIVQTMDGINQVPIEDIDLLLVSTTQAVITTALISELVKSQVKIIFTDNASEPVCEAVGYYPNNRDVDLIKKQFKWDAKRQQLLWTKIVASKIVNQINVLSIYGVENADLIAELDKLEVDDVTNREAVVARKYFPLLFDNKFSRRDFSPVNAALNYGYSILLSNVNREIVSNGYLTYLGIHHHSNDNQFNLGSDLMEPFRPVIDYWLANQNFKELTPDVKFGLVDLLNLEMTFNGKEMLFRNIISEHVRNCLKYLSGETDGIQIEVELKNEVPNNAINGNV</sequence>
<evidence type="ECO:0000256" key="4">
    <source>
        <dbReference type="ARBA" id="ARBA00022801"/>
    </source>
</evidence>
<dbReference type="PANTHER" id="PTHR34353:SF2">
    <property type="entry name" value="CRISPR-ASSOCIATED ENDONUCLEASE CAS1 1"/>
    <property type="match status" value="1"/>
</dbReference>
<reference evidence="12" key="3">
    <citation type="submission" date="2019-02" db="EMBL/GenBank/DDBJ databases">
        <authorList>
            <person name="Buron G."/>
            <person name="Chaylann A."/>
            <person name="Dolejs I."/>
            <person name="Forster J."/>
            <person name="Miks M.H."/>
        </authorList>
    </citation>
    <scope>NUCLEOTIDE SEQUENCE</scope>
    <source>
        <strain evidence="12">DSM 10551</strain>
    </source>
</reference>
<evidence type="ECO:0000256" key="2">
    <source>
        <dbReference type="ARBA" id="ARBA00022723"/>
    </source>
</evidence>
<dbReference type="GO" id="GO:0046872">
    <property type="term" value="F:metal ion binding"/>
    <property type="evidence" value="ECO:0007669"/>
    <property type="project" value="UniProtKB-UniRule"/>
</dbReference>
<dbReference type="NCBIfam" id="TIGR03639">
    <property type="entry name" value="cas1_NMENI"/>
    <property type="match status" value="1"/>
</dbReference>
<dbReference type="PANTHER" id="PTHR34353">
    <property type="entry name" value="CRISPR-ASSOCIATED ENDONUCLEASE CAS1 1"/>
    <property type="match status" value="1"/>
</dbReference>
<dbReference type="InterPro" id="IPR019855">
    <property type="entry name" value="CRISPR-assoc_Cas1_NMENI"/>
</dbReference>
<evidence type="ECO:0000313" key="11">
    <source>
        <dbReference type="EMBL" id="GAW71425.1"/>
    </source>
</evidence>
<dbReference type="Gene3D" id="1.20.120.920">
    <property type="entry name" value="CRISPR-associated endonuclease Cas1, C-terminal domain"/>
    <property type="match status" value="1"/>
</dbReference>
<dbReference type="Proteomes" id="UP000294668">
    <property type="component" value="Unassembled WGS sequence"/>
</dbReference>
<keyword evidence="14" id="KW-1185">Reference proteome</keyword>
<evidence type="ECO:0000256" key="7">
    <source>
        <dbReference type="ARBA" id="ARBA00023125"/>
    </source>
</evidence>
<evidence type="ECO:0000256" key="1">
    <source>
        <dbReference type="ARBA" id="ARBA00022722"/>
    </source>
</evidence>
<dbReference type="GO" id="GO:0003677">
    <property type="term" value="F:DNA binding"/>
    <property type="evidence" value="ECO:0007669"/>
    <property type="project" value="UniProtKB-KW"/>
</dbReference>
<evidence type="ECO:0000313" key="12">
    <source>
        <dbReference type="EMBL" id="TDG87763.1"/>
    </source>
</evidence>
<feature type="binding site" evidence="10">
    <location>
        <position position="217"/>
    </location>
    <ligand>
        <name>Mn(2+)</name>
        <dbReference type="ChEBI" id="CHEBI:29035"/>
    </ligand>
</feature>
<organism evidence="11 13">
    <name type="scientific">Lentilactobacillus parakefiri</name>
    <dbReference type="NCBI Taxonomy" id="152332"/>
    <lineage>
        <taxon>Bacteria</taxon>
        <taxon>Bacillati</taxon>
        <taxon>Bacillota</taxon>
        <taxon>Bacilli</taxon>
        <taxon>Lactobacillales</taxon>
        <taxon>Lactobacillaceae</taxon>
        <taxon>Lentilactobacillus</taxon>
    </lineage>
</organism>
<gene>
    <name evidence="10" type="primary">cas1</name>
    <name evidence="12" type="ORF">C5L28_000236</name>
    <name evidence="11" type="ORF">LPKJCM_00506</name>
</gene>
<dbReference type="InterPro" id="IPR042211">
    <property type="entry name" value="CRISPR-assoc_Cas1_N"/>
</dbReference>
<dbReference type="InterPro" id="IPR002729">
    <property type="entry name" value="CRISPR-assoc_Cas1"/>
</dbReference>
<dbReference type="Pfam" id="PF01867">
    <property type="entry name" value="Cas_Cas1"/>
    <property type="match status" value="1"/>
</dbReference>
<proteinExistence type="inferred from homology"/>
<comment type="similarity">
    <text evidence="10">Belongs to the CRISPR-associated endonuclease Cas1 family.</text>
</comment>
<evidence type="ECO:0000256" key="6">
    <source>
        <dbReference type="ARBA" id="ARBA00023118"/>
    </source>
</evidence>
<evidence type="ECO:0000256" key="3">
    <source>
        <dbReference type="ARBA" id="ARBA00022759"/>
    </source>
</evidence>
<keyword evidence="1 10" id="KW-0540">Nuclease</keyword>
<keyword evidence="7 10" id="KW-0238">DNA-binding</keyword>
<dbReference type="Proteomes" id="UP000214739">
    <property type="component" value="Unassembled WGS sequence"/>
</dbReference>
<reference evidence="11 13" key="1">
    <citation type="journal article" date="2017" name="Biosci Microbiota Food Health">
        <title>Genomic characterization reconfirms the taxonomic status of Lactobacillus parakefiri.</title>
        <authorList>
            <person name="Tanizawa Y."/>
            <person name="Kobayashi H."/>
            <person name="Kaminuma E."/>
            <person name="Sakamoto M."/>
            <person name="Ohkuma M."/>
            <person name="Nakamura Y."/>
            <person name="Arita M."/>
            <person name="Tohno M."/>
        </authorList>
    </citation>
    <scope>NUCLEOTIDE SEQUENCE [LARGE SCALE GENOMIC DNA]</scope>
    <source>
        <strain evidence="11 13">JCM 8573</strain>
    </source>
</reference>
<reference evidence="12 14" key="2">
    <citation type="journal article" date="2019" name="Appl. Microbiol. Biotechnol.">
        <title>Uncovering carbohydrate metabolism through a genotype-phenotype association study of 56 lactic acid bacteria genomes.</title>
        <authorList>
            <person name="Buron-Moles G."/>
            <person name="Chailyan A."/>
            <person name="Dolejs I."/>
            <person name="Forster J."/>
            <person name="Miks M.H."/>
        </authorList>
    </citation>
    <scope>NUCLEOTIDE SEQUENCE [LARGE SCALE GENOMIC DNA]</scope>
    <source>
        <strain evidence="12 14">DSM 10551</strain>
    </source>
</reference>
<evidence type="ECO:0000256" key="10">
    <source>
        <dbReference type="HAMAP-Rule" id="MF_01470"/>
    </source>
</evidence>
<evidence type="ECO:0000256" key="9">
    <source>
        <dbReference type="ARBA" id="ARBA00038592"/>
    </source>
</evidence>
<feature type="binding site" evidence="10">
    <location>
        <position position="146"/>
    </location>
    <ligand>
        <name>Mn(2+)</name>
        <dbReference type="ChEBI" id="CHEBI:29035"/>
    </ligand>
</feature>
<dbReference type="HAMAP" id="MF_01470">
    <property type="entry name" value="Cas1"/>
    <property type="match status" value="1"/>
</dbReference>
<dbReference type="AlphaFoldDB" id="A0A224V9C4"/>
<protein>
    <recommendedName>
        <fullName evidence="10">CRISPR-associated endonuclease Cas1</fullName>
        <ecNumber evidence="10">3.1.-.-</ecNumber>
    </recommendedName>
</protein>
<dbReference type="RefSeq" id="WP_057962135.1">
    <property type="nucleotide sequence ID" value="NZ_BAAAXO010000071.1"/>
</dbReference>
<keyword evidence="6 10" id="KW-0051">Antiviral defense</keyword>
<dbReference type="NCBIfam" id="TIGR00287">
    <property type="entry name" value="cas1"/>
    <property type="match status" value="1"/>
</dbReference>
<feature type="binding site" evidence="10">
    <location>
        <position position="202"/>
    </location>
    <ligand>
        <name>Mn(2+)</name>
        <dbReference type="ChEBI" id="CHEBI:29035"/>
    </ligand>
</feature>
<keyword evidence="3 10" id="KW-0255">Endonuclease</keyword>